<keyword evidence="3" id="KW-1185">Reference proteome</keyword>
<proteinExistence type="predicted"/>
<keyword evidence="1" id="KW-0812">Transmembrane</keyword>
<protein>
    <recommendedName>
        <fullName evidence="4">CotH protein</fullName>
    </recommendedName>
</protein>
<reference evidence="2 3" key="1">
    <citation type="submission" date="2016-10" db="EMBL/GenBank/DDBJ databases">
        <authorList>
            <person name="de Groot N.N."/>
        </authorList>
    </citation>
    <scope>NUCLEOTIDE SEQUENCE [LARGE SCALE GENOMIC DNA]</scope>
    <source>
        <strain evidence="2 3">DSM 6059</strain>
    </source>
</reference>
<keyword evidence="1" id="KW-0472">Membrane</keyword>
<name>A0A1I1EVC2_9GAMM</name>
<dbReference type="OrthoDB" id="6198791at2"/>
<dbReference type="SUPFAM" id="SSF51126">
    <property type="entry name" value="Pectin lyase-like"/>
    <property type="match status" value="1"/>
</dbReference>
<dbReference type="AlphaFoldDB" id="A0A1I1EVC2"/>
<feature type="transmembrane region" description="Helical" evidence="1">
    <location>
        <begin position="18"/>
        <end position="36"/>
    </location>
</feature>
<gene>
    <name evidence="2" type="ORF">SAMN02745724_00374</name>
</gene>
<evidence type="ECO:0000313" key="2">
    <source>
        <dbReference type="EMBL" id="SFB88880.1"/>
    </source>
</evidence>
<dbReference type="EMBL" id="FOLO01000002">
    <property type="protein sequence ID" value="SFB88880.1"/>
    <property type="molecule type" value="Genomic_DNA"/>
</dbReference>
<dbReference type="Proteomes" id="UP000198862">
    <property type="component" value="Unassembled WGS sequence"/>
</dbReference>
<keyword evidence="1" id="KW-1133">Transmembrane helix</keyword>
<dbReference type="STRING" id="1123010.SAMN02745724_00374"/>
<sequence>MELHKAESSHTKTERRMYFILVFIIGLLILPSPLYIKTLLIQAGYTARFETGSDKAVQLLSDIAQAPIRYMTSQSDMPLLKVNIKYQNWLKIMNDREQALSTGRIPEIRNRVKGEVYYLGQKYKTEIRLQGDMLDHVNAPNKWFLRFEVKKKQAILSSRRFALVSANVRGHHGSMLFSQTMKGANFDIITPIMKPVKVIMNGEDWGVMLFEQAFSQDMLAVNNRTEGLITRFDLVNETQNSHKQIIRKLRPRVLQRSTILGKPALNKQRAIALSLLSDFINKKRTASDVFDHEKLGQYLATVDVWSAWHALTWNNWRFYYNPHTAKLEPIQSDVAVSPAEHFWFTQAVTQEFKVTRMMLNDKLVKNSYMKALKQIDKRLDNGSLQAHLNHQQTQLLTLLNSDMPLISTYDFDLLQKQTKCIIASCTISNKLNPQLHKQLSFVNIKKNWDLTSHFKSNPNDINSAILTIENNTEESLNLETLFGATHYSKMVYLDEINSDLPLTIPPNNKVTFKIPNNITSLDLHAGLESKKIKPFHFIKDTQPLDFIPRPISYNPLLKNYPFITHNSSNKTWYIAKGDWQINDYLVTPNNWQVIIAAGANLRFSKGAGMMVFGKLMLNGSAQNSINLSAQKNQYWAGISVFSDNQKIEINHSNFSHSKGPSKGFWQARGALYFVKADAHLNHVNISDNYSEDALNMINSQFKIKDLKITNAFSDGFDCDFCSGVIKQSDFHNIGIRSGGDAIDVSGSKLLISNVYFQQIRDKAISAGENSFIDVKSISINTSNFGLVSKDASEVYADDIEIENINHYALMTYSKKSIFGGAKLIARNLNCKKSHCIANIISELGSQLSLDGTTSKPEKINIQTLYNTVMKSDKSQ</sequence>
<evidence type="ECO:0000256" key="1">
    <source>
        <dbReference type="SAM" id="Phobius"/>
    </source>
</evidence>
<dbReference type="InterPro" id="IPR011050">
    <property type="entry name" value="Pectin_lyase_fold/virulence"/>
</dbReference>
<evidence type="ECO:0008006" key="4">
    <source>
        <dbReference type="Google" id="ProtNLM"/>
    </source>
</evidence>
<accession>A0A1I1EVC2</accession>
<evidence type="ECO:0000313" key="3">
    <source>
        <dbReference type="Proteomes" id="UP000198862"/>
    </source>
</evidence>
<dbReference type="RefSeq" id="WP_091979313.1">
    <property type="nucleotide sequence ID" value="NZ_FOLO01000002.1"/>
</dbReference>
<organism evidence="2 3">
    <name type="scientific">Pseudoalteromonas denitrificans DSM 6059</name>
    <dbReference type="NCBI Taxonomy" id="1123010"/>
    <lineage>
        <taxon>Bacteria</taxon>
        <taxon>Pseudomonadati</taxon>
        <taxon>Pseudomonadota</taxon>
        <taxon>Gammaproteobacteria</taxon>
        <taxon>Alteromonadales</taxon>
        <taxon>Pseudoalteromonadaceae</taxon>
        <taxon>Pseudoalteromonas</taxon>
    </lineage>
</organism>